<evidence type="ECO:0000313" key="1">
    <source>
        <dbReference type="EMBL" id="NYI99600.1"/>
    </source>
</evidence>
<name>A0A853BXA9_9ACTN</name>
<dbReference type="Proteomes" id="UP000530424">
    <property type="component" value="Unassembled WGS sequence"/>
</dbReference>
<protein>
    <submittedName>
        <fullName evidence="1">Uncharacterized protein</fullName>
    </submittedName>
</protein>
<comment type="caution">
    <text evidence="1">The sequence shown here is derived from an EMBL/GenBank/DDBJ whole genome shotgun (WGS) entry which is preliminary data.</text>
</comment>
<evidence type="ECO:0000313" key="2">
    <source>
        <dbReference type="Proteomes" id="UP000530424"/>
    </source>
</evidence>
<accession>A0A853BXA9</accession>
<reference evidence="1 2" key="1">
    <citation type="submission" date="2020-07" db="EMBL/GenBank/DDBJ databases">
        <title>Sequencing the genomes of 1000 actinobacteria strains.</title>
        <authorList>
            <person name="Klenk H.-P."/>
        </authorList>
    </citation>
    <scope>NUCLEOTIDE SEQUENCE [LARGE SCALE GENOMIC DNA]</scope>
    <source>
        <strain evidence="1 2">DSM 103833</strain>
    </source>
</reference>
<keyword evidence="2" id="KW-1185">Reference proteome</keyword>
<sequence length="55" mass="5899">MIGPRARHWCLDPAETGAARYVLTVIHVIMAPDDLVIEVAFTLSPADPTADGPAR</sequence>
<dbReference type="AlphaFoldDB" id="A0A853BXA9"/>
<gene>
    <name evidence="1" type="ORF">HNR19_000299</name>
</gene>
<organism evidence="1 2">
    <name type="scientific">Nocardioides thalensis</name>
    <dbReference type="NCBI Taxonomy" id="1914755"/>
    <lineage>
        <taxon>Bacteria</taxon>
        <taxon>Bacillati</taxon>
        <taxon>Actinomycetota</taxon>
        <taxon>Actinomycetes</taxon>
        <taxon>Propionibacteriales</taxon>
        <taxon>Nocardioidaceae</taxon>
        <taxon>Nocardioides</taxon>
    </lineage>
</organism>
<dbReference type="EMBL" id="JACCFP010000001">
    <property type="protein sequence ID" value="NYI99600.1"/>
    <property type="molecule type" value="Genomic_DNA"/>
</dbReference>
<proteinExistence type="predicted"/>